<evidence type="ECO:0000256" key="1">
    <source>
        <dbReference type="SAM" id="Coils"/>
    </source>
</evidence>
<evidence type="ECO:0000313" key="2">
    <source>
        <dbReference type="EMBL" id="OKL56864.1"/>
    </source>
</evidence>
<dbReference type="PANTHER" id="PTHR47930">
    <property type="entry name" value="YALI0C12947P"/>
    <property type="match status" value="1"/>
</dbReference>
<name>A0A225AFL8_TALAT</name>
<dbReference type="EMBL" id="LFMY01000013">
    <property type="protein sequence ID" value="OKL56864.1"/>
    <property type="molecule type" value="Genomic_DNA"/>
</dbReference>
<organism evidence="2 3">
    <name type="scientific">Talaromyces atroroseus</name>
    <dbReference type="NCBI Taxonomy" id="1441469"/>
    <lineage>
        <taxon>Eukaryota</taxon>
        <taxon>Fungi</taxon>
        <taxon>Dikarya</taxon>
        <taxon>Ascomycota</taxon>
        <taxon>Pezizomycotina</taxon>
        <taxon>Eurotiomycetes</taxon>
        <taxon>Eurotiomycetidae</taxon>
        <taxon>Eurotiales</taxon>
        <taxon>Trichocomaceae</taxon>
        <taxon>Talaromyces</taxon>
        <taxon>Talaromyces sect. Trachyspermi</taxon>
    </lineage>
</organism>
<dbReference type="STRING" id="1441469.A0A225AFL8"/>
<dbReference type="AlphaFoldDB" id="A0A225AFL8"/>
<dbReference type="Gene3D" id="1.25.40.10">
    <property type="entry name" value="Tetratricopeptide repeat domain"/>
    <property type="match status" value="1"/>
</dbReference>
<dbReference type="InterPro" id="IPR011990">
    <property type="entry name" value="TPR-like_helical_dom_sf"/>
</dbReference>
<comment type="caution">
    <text evidence="2">The sequence shown here is derived from an EMBL/GenBank/DDBJ whole genome shotgun (WGS) entry which is preliminary data.</text>
</comment>
<protein>
    <recommendedName>
        <fullName evidence="4">Pentatricopeptide repeat protein</fullName>
    </recommendedName>
</protein>
<keyword evidence="3" id="KW-1185">Reference proteome</keyword>
<evidence type="ECO:0008006" key="4">
    <source>
        <dbReference type="Google" id="ProtNLM"/>
    </source>
</evidence>
<reference evidence="2 3" key="1">
    <citation type="submission" date="2015-06" db="EMBL/GenBank/DDBJ databases">
        <title>Talaromyces atroroseus IBT 11181 draft genome.</title>
        <authorList>
            <person name="Rasmussen K.B."/>
            <person name="Rasmussen S."/>
            <person name="Petersen B."/>
            <person name="Sicheritz-Ponten T."/>
            <person name="Mortensen U.H."/>
            <person name="Thrane U."/>
        </authorList>
    </citation>
    <scope>NUCLEOTIDE SEQUENCE [LARGE SCALE GENOMIC DNA]</scope>
    <source>
        <strain evidence="2 3">IBT 11181</strain>
    </source>
</reference>
<dbReference type="RefSeq" id="XP_020116985.1">
    <property type="nucleotide sequence ID" value="XM_020262725.1"/>
</dbReference>
<feature type="coiled-coil region" evidence="1">
    <location>
        <begin position="772"/>
        <end position="799"/>
    </location>
</feature>
<proteinExistence type="predicted"/>
<dbReference type="GeneID" id="31007587"/>
<accession>A0A225AFL8</accession>
<gene>
    <name evidence="2" type="ORF">UA08_07831</name>
</gene>
<sequence length="866" mass="99179">MLRQVIQGAGRLHYQAGSTRNFIARTSFLLRSFSATASQPIRYGGPNDKIRIFERASKSSKKQVEIDPNAEDAEERQDLENELAKLDKELDDLKKDPFAVDSPFIQSLPEKDRIIAIEAIRKYEAEHGHEDEDEGASGLSQIFDQELDDMIKEEFEGLAKEEEETFDMTKPMSETGLGREEVELSPMHPYEIRFRTHLQRVEVDPNRTNVQELWRWYQRCKDAIPSFLPSLQPQTLQLLWKSQVQSQTPATTRMTHVQTLVEDFNSMERGLLPTEVLEFINVIHDAGDTERALQLWEESQTIITRGEGDLHAYWSLGVRLFAANGDPQRAQDIAFAFLTGDGSRYARVLIPIATAWAKHADNKADAKAWAIYLQLKTLLGSEMKMEDYDTVSTSFLNDGKINLALAVFKDMMITGKDPTNDSTAIYQRAIGLAGHLQTSSIKEEDVNRISLSALTFLPRRFQNKFFYASWMKKLIGMGEVDSAAAVVELMFERGVKPDAIHLNGIIGGWLRNGSPSSRDKAERLGWSMIQHRIDTVWNRIQHPEQSSKPVVPEQPADRRIPAFLKRTLPPANIETFSILLLHYSRRGDDDMVKYLNKCLSDAQIRPNSYYMNHLLYADLRKHYIHSLWEKFQFLSRQVAPDLETFACLWDCGKLQYDRSRTPYDINFPQVRRLFSIMMRWYSGLDVRRRKTAQEEFSKELYDQITLCFCLSQDLCGSLVALYAMQKLFNFYPDDNTARMLVLQIARIANNNSSNQPTGIGRRSRARRRLSAAPQHKENIEQIQNVLAVLQDRKASMLRAQGLSVDQLEEHERRQYQLEILGDLLVSVIERTVVVGSEEGVKAPVASAVHEMGVDGLDIQFHHETLQ</sequence>
<evidence type="ECO:0000313" key="3">
    <source>
        <dbReference type="Proteomes" id="UP000214365"/>
    </source>
</evidence>
<keyword evidence="1" id="KW-0175">Coiled coil</keyword>
<feature type="coiled-coil region" evidence="1">
    <location>
        <begin position="69"/>
        <end position="96"/>
    </location>
</feature>
<dbReference type="PANTHER" id="PTHR47930:SF2">
    <property type="entry name" value="PENTATRICOPEPTIDE REPEAT PROTEIN (AFU_ORTHOLOGUE AFUA_8G04250)"/>
    <property type="match status" value="1"/>
</dbReference>
<dbReference type="Proteomes" id="UP000214365">
    <property type="component" value="Unassembled WGS sequence"/>
</dbReference>
<dbReference type="OrthoDB" id="185373at2759"/>